<dbReference type="EMBL" id="JALPRX010000055">
    <property type="protein sequence ID" value="MCK8785335.1"/>
    <property type="molecule type" value="Genomic_DNA"/>
</dbReference>
<keyword evidence="2" id="KW-1185">Reference proteome</keyword>
<gene>
    <name evidence="1" type="ORF">M0638_13165</name>
</gene>
<protein>
    <submittedName>
        <fullName evidence="1">DUF4280 domain-containing protein</fullName>
    </submittedName>
</protein>
<dbReference type="AlphaFoldDB" id="A0A9X1Y928"/>
<name>A0A9X1Y928_9PROT</name>
<dbReference type="Pfam" id="PF14107">
    <property type="entry name" value="DUF4280"/>
    <property type="match status" value="1"/>
</dbReference>
<comment type="caution">
    <text evidence="1">The sequence shown here is derived from an EMBL/GenBank/DDBJ whole genome shotgun (WGS) entry which is preliminary data.</text>
</comment>
<organism evidence="1 2">
    <name type="scientific">Roseomonas acroporae</name>
    <dbReference type="NCBI Taxonomy" id="2937791"/>
    <lineage>
        <taxon>Bacteria</taxon>
        <taxon>Pseudomonadati</taxon>
        <taxon>Pseudomonadota</taxon>
        <taxon>Alphaproteobacteria</taxon>
        <taxon>Acetobacterales</taxon>
        <taxon>Roseomonadaceae</taxon>
        <taxon>Roseomonas</taxon>
    </lineage>
</organism>
<dbReference type="InterPro" id="IPR025460">
    <property type="entry name" value="DUF4280"/>
</dbReference>
<evidence type="ECO:0000313" key="2">
    <source>
        <dbReference type="Proteomes" id="UP001139516"/>
    </source>
</evidence>
<reference evidence="1" key="1">
    <citation type="submission" date="2022-04" db="EMBL/GenBank/DDBJ databases">
        <title>Roseomonas acroporae sp. nov., isolated from coral Acropora digitifera.</title>
        <authorList>
            <person name="Sun H."/>
        </authorList>
    </citation>
    <scope>NUCLEOTIDE SEQUENCE</scope>
    <source>
        <strain evidence="1">NAR14</strain>
    </source>
</reference>
<dbReference type="Proteomes" id="UP001139516">
    <property type="component" value="Unassembled WGS sequence"/>
</dbReference>
<sequence length="132" mass="13665">MPEFLTTGCLLTCSFGLAPSVFVAEELPGKPVIEGGFVTATVAEIIPEDNVPSFAMCSSMENPEVAAATAAAEGVLTPMPCVPVIVDPWEPPSELVSYDGLPLATVESKCLCAWGGEIAVDAPMEFICATQG</sequence>
<evidence type="ECO:0000313" key="1">
    <source>
        <dbReference type="EMBL" id="MCK8785335.1"/>
    </source>
</evidence>
<dbReference type="RefSeq" id="WP_248667455.1">
    <property type="nucleotide sequence ID" value="NZ_JALPRX010000055.1"/>
</dbReference>
<accession>A0A9X1Y928</accession>
<proteinExistence type="predicted"/>